<reference evidence="4" key="2">
    <citation type="submission" date="2021-04" db="EMBL/GenBank/DDBJ databases">
        <authorList>
            <person name="Gilroy R."/>
        </authorList>
    </citation>
    <scope>NUCLEOTIDE SEQUENCE</scope>
    <source>
        <strain evidence="4">ChiGjej4B4-7305</strain>
    </source>
</reference>
<comment type="caution">
    <text evidence="4">The sequence shown here is derived from an EMBL/GenBank/DDBJ whole genome shotgun (WGS) entry which is preliminary data.</text>
</comment>
<dbReference type="Gene3D" id="1.10.10.1320">
    <property type="entry name" value="Anti-sigma factor, zinc-finger domain"/>
    <property type="match status" value="1"/>
</dbReference>
<reference evidence="4" key="1">
    <citation type="journal article" date="2021" name="PeerJ">
        <title>Extensive microbial diversity within the chicken gut microbiome revealed by metagenomics and culture.</title>
        <authorList>
            <person name="Gilroy R."/>
            <person name="Ravi A."/>
            <person name="Getino M."/>
            <person name="Pursley I."/>
            <person name="Horton D.L."/>
            <person name="Alikhan N.F."/>
            <person name="Baker D."/>
            <person name="Gharbi K."/>
            <person name="Hall N."/>
            <person name="Watson M."/>
            <person name="Adriaenssens E.M."/>
            <person name="Foster-Nyarko E."/>
            <person name="Jarju S."/>
            <person name="Secka A."/>
            <person name="Antonio M."/>
            <person name="Oren A."/>
            <person name="Chaudhuri R.R."/>
            <person name="La Ragione R."/>
            <person name="Hildebrand F."/>
            <person name="Pallen M.J."/>
        </authorList>
    </citation>
    <scope>NUCLEOTIDE SEQUENCE</scope>
    <source>
        <strain evidence="4">ChiGjej4B4-7305</strain>
    </source>
</reference>
<name>A0A9D2EH74_9MICO</name>
<feature type="region of interest" description="Disordered" evidence="3">
    <location>
        <begin position="70"/>
        <end position="93"/>
    </location>
</feature>
<gene>
    <name evidence="4" type="ORF">H9815_17440</name>
</gene>
<evidence type="ECO:0000256" key="1">
    <source>
        <dbReference type="ARBA" id="ARBA00023015"/>
    </source>
</evidence>
<proteinExistence type="predicted"/>
<protein>
    <recommendedName>
        <fullName evidence="6">Zinc-finger domain-containing protein</fullName>
    </recommendedName>
</protein>
<keyword evidence="2" id="KW-0804">Transcription</keyword>
<evidence type="ECO:0000313" key="5">
    <source>
        <dbReference type="Proteomes" id="UP000824037"/>
    </source>
</evidence>
<accession>A0A9D2EH74</accession>
<organism evidence="4 5">
    <name type="scientific">Candidatus Ruania gallistercoris</name>
    <dbReference type="NCBI Taxonomy" id="2838746"/>
    <lineage>
        <taxon>Bacteria</taxon>
        <taxon>Bacillati</taxon>
        <taxon>Actinomycetota</taxon>
        <taxon>Actinomycetes</taxon>
        <taxon>Micrococcales</taxon>
        <taxon>Ruaniaceae</taxon>
        <taxon>Ruania</taxon>
    </lineage>
</organism>
<dbReference type="EMBL" id="DXBY01000301">
    <property type="protein sequence ID" value="HIZ37564.1"/>
    <property type="molecule type" value="Genomic_DNA"/>
</dbReference>
<evidence type="ECO:0000313" key="4">
    <source>
        <dbReference type="EMBL" id="HIZ37564.1"/>
    </source>
</evidence>
<evidence type="ECO:0008006" key="6">
    <source>
        <dbReference type="Google" id="ProtNLM"/>
    </source>
</evidence>
<sequence>MSHLGPLVSTLVDGHLPPAKAERAYAHLVHCGGCRAQVQAERALRAAAARSVEEVHASDDLTRKLLALNLPGQTPGPRAAGAQTAAGPDPARGVRGTRIRVASGAVASVGVFTAALFVLGGQQREVDDLTPLVAPEEASDVRTAAAPHAAIRSAAGGSDGLSATVLDWMHSSGWSAPTELPSGMSVQDVIVTDDAEAGGQILQIDLAGADGVVQVMEARGVLDGATTAPLEPVLVGGHEVYQVADHWWIAQCGDSVVAVSSGADPTAAHQLLARMPASAENGVVDRLAQGVHVLLGSG</sequence>
<evidence type="ECO:0000256" key="2">
    <source>
        <dbReference type="ARBA" id="ARBA00023163"/>
    </source>
</evidence>
<dbReference type="AlphaFoldDB" id="A0A9D2EH74"/>
<dbReference type="Proteomes" id="UP000824037">
    <property type="component" value="Unassembled WGS sequence"/>
</dbReference>
<keyword evidence="1" id="KW-0805">Transcription regulation</keyword>
<evidence type="ECO:0000256" key="3">
    <source>
        <dbReference type="SAM" id="MobiDB-lite"/>
    </source>
</evidence>
<dbReference type="InterPro" id="IPR041916">
    <property type="entry name" value="Anti_sigma_zinc_sf"/>
</dbReference>